<reference evidence="1 2" key="1">
    <citation type="submission" date="2023-07" db="EMBL/GenBank/DDBJ databases">
        <title>Comparative genomics of wheat-associated soil bacteria to identify genetic determinants of phenazine resistance.</title>
        <authorList>
            <person name="Mouncey N."/>
        </authorList>
    </citation>
    <scope>NUCLEOTIDE SEQUENCE [LARGE SCALE GENOMIC DNA]</scope>
    <source>
        <strain evidence="1 2">W4I9-1</strain>
    </source>
</reference>
<protein>
    <submittedName>
        <fullName evidence="1">Uncharacterized protein</fullName>
    </submittedName>
</protein>
<sequence>MRANVIALPLFHRVSVKGPVPFSAVLRSVVSPVWNTRPAGPVSAKRKFWFGLFSTICTVAASGAVMDATSANSAFPCTVASVRTASYDATTSAEVSAVPLWKAMPSFSVNV</sequence>
<evidence type="ECO:0000313" key="2">
    <source>
        <dbReference type="Proteomes" id="UP001244427"/>
    </source>
</evidence>
<comment type="caution">
    <text evidence="1">The sequence shown here is derived from an EMBL/GenBank/DDBJ whole genome shotgun (WGS) entry which is preliminary data.</text>
</comment>
<proteinExistence type="predicted"/>
<organism evidence="1 2">
    <name type="scientific">Microbacterium natoriense</name>
    <dbReference type="NCBI Taxonomy" id="284570"/>
    <lineage>
        <taxon>Bacteria</taxon>
        <taxon>Bacillati</taxon>
        <taxon>Actinomycetota</taxon>
        <taxon>Actinomycetes</taxon>
        <taxon>Micrococcales</taxon>
        <taxon>Microbacteriaceae</taxon>
        <taxon>Microbacterium</taxon>
    </lineage>
</organism>
<dbReference type="Proteomes" id="UP001244427">
    <property type="component" value="Unassembled WGS sequence"/>
</dbReference>
<evidence type="ECO:0000313" key="1">
    <source>
        <dbReference type="EMBL" id="MDQ0647855.1"/>
    </source>
</evidence>
<keyword evidence="2" id="KW-1185">Reference proteome</keyword>
<dbReference type="AlphaFoldDB" id="A0AAW8EYG4"/>
<gene>
    <name evidence="1" type="ORF">QFZ53_002051</name>
</gene>
<accession>A0AAW8EYG4</accession>
<dbReference type="EMBL" id="JAUSXV010000001">
    <property type="protein sequence ID" value="MDQ0647855.1"/>
    <property type="molecule type" value="Genomic_DNA"/>
</dbReference>
<name>A0AAW8EYG4_9MICO</name>